<sequence>MVSQPAFHAAVASRGEKFGSMIDTIPSREAARCVLLRGDNITKAARFYDGDLRALTETCAKPLPGSARSARGSRRMKTG</sequence>
<dbReference type="AlphaFoldDB" id="A0A2N9AJI7"/>
<protein>
    <submittedName>
        <fullName evidence="1">Uncharacterized protein</fullName>
    </submittedName>
</protein>
<dbReference type="Proteomes" id="UP000233769">
    <property type="component" value="Chromosome tk0001"/>
</dbReference>
<proteinExistence type="predicted"/>
<dbReference type="EMBL" id="LT962688">
    <property type="protein sequence ID" value="SOR27518.1"/>
    <property type="molecule type" value="Genomic_DNA"/>
</dbReference>
<gene>
    <name evidence="1" type="ORF">TK0001_0916</name>
</gene>
<organism evidence="1 2">
    <name type="scientific">Methylorubrum extorquens</name>
    <name type="common">Methylobacterium dichloromethanicum</name>
    <name type="synonym">Methylobacterium extorquens</name>
    <dbReference type="NCBI Taxonomy" id="408"/>
    <lineage>
        <taxon>Bacteria</taxon>
        <taxon>Pseudomonadati</taxon>
        <taxon>Pseudomonadota</taxon>
        <taxon>Alphaproteobacteria</taxon>
        <taxon>Hyphomicrobiales</taxon>
        <taxon>Methylobacteriaceae</taxon>
        <taxon>Methylorubrum</taxon>
    </lineage>
</organism>
<evidence type="ECO:0000313" key="1">
    <source>
        <dbReference type="EMBL" id="SOR27518.1"/>
    </source>
</evidence>
<evidence type="ECO:0000313" key="2">
    <source>
        <dbReference type="Proteomes" id="UP000233769"/>
    </source>
</evidence>
<reference evidence="2" key="1">
    <citation type="submission" date="2017-10" db="EMBL/GenBank/DDBJ databases">
        <authorList>
            <person name="Regsiter A."/>
            <person name="William W."/>
        </authorList>
    </citation>
    <scope>NUCLEOTIDE SEQUENCE [LARGE SCALE GENOMIC DNA]</scope>
</reference>
<accession>A0A2N9AJI7</accession>
<name>A0A2N9AJI7_METEX</name>